<gene>
    <name evidence="1" type="ORF">KI387_024223</name>
</gene>
<name>A0AA38G3D0_TAXCH</name>
<dbReference type="Gene3D" id="3.10.10.10">
    <property type="entry name" value="HIV Type 1 Reverse Transcriptase, subunit A, domain 1"/>
    <property type="match status" value="1"/>
</dbReference>
<feature type="non-terminal residue" evidence="1">
    <location>
        <position position="79"/>
    </location>
</feature>
<accession>A0AA38G3D0</accession>
<dbReference type="EMBL" id="JAHRHJ020000005">
    <property type="protein sequence ID" value="KAH9315596.1"/>
    <property type="molecule type" value="Genomic_DNA"/>
</dbReference>
<keyword evidence="2" id="KW-1185">Reference proteome</keyword>
<sequence>MDVFAWSYQDLKTYQPAEVQHYIPLKPEQKPFKQKLRRHNPTISGTIFAEIQKLLDAKIIYPIHHSEWLANIVPVRKKS</sequence>
<proteinExistence type="predicted"/>
<evidence type="ECO:0000313" key="2">
    <source>
        <dbReference type="Proteomes" id="UP000824469"/>
    </source>
</evidence>
<reference evidence="1 2" key="1">
    <citation type="journal article" date="2021" name="Nat. Plants">
        <title>The Taxus genome provides insights into paclitaxel biosynthesis.</title>
        <authorList>
            <person name="Xiong X."/>
            <person name="Gou J."/>
            <person name="Liao Q."/>
            <person name="Li Y."/>
            <person name="Zhou Q."/>
            <person name="Bi G."/>
            <person name="Li C."/>
            <person name="Du R."/>
            <person name="Wang X."/>
            <person name="Sun T."/>
            <person name="Guo L."/>
            <person name="Liang H."/>
            <person name="Lu P."/>
            <person name="Wu Y."/>
            <person name="Zhang Z."/>
            <person name="Ro D.K."/>
            <person name="Shang Y."/>
            <person name="Huang S."/>
            <person name="Yan J."/>
        </authorList>
    </citation>
    <scope>NUCLEOTIDE SEQUENCE [LARGE SCALE GENOMIC DNA]</scope>
    <source>
        <strain evidence="1">Ta-2019</strain>
    </source>
</reference>
<evidence type="ECO:0000313" key="1">
    <source>
        <dbReference type="EMBL" id="KAH9315596.1"/>
    </source>
</evidence>
<dbReference type="InterPro" id="IPR043502">
    <property type="entry name" value="DNA/RNA_pol_sf"/>
</dbReference>
<protein>
    <submittedName>
        <fullName evidence="1">Uncharacterized protein</fullName>
    </submittedName>
</protein>
<dbReference type="Proteomes" id="UP000824469">
    <property type="component" value="Unassembled WGS sequence"/>
</dbReference>
<dbReference type="SUPFAM" id="SSF56672">
    <property type="entry name" value="DNA/RNA polymerases"/>
    <property type="match status" value="1"/>
</dbReference>
<comment type="caution">
    <text evidence="1">The sequence shown here is derived from an EMBL/GenBank/DDBJ whole genome shotgun (WGS) entry which is preliminary data.</text>
</comment>
<dbReference type="AlphaFoldDB" id="A0AA38G3D0"/>
<organism evidence="1 2">
    <name type="scientific">Taxus chinensis</name>
    <name type="common">Chinese yew</name>
    <name type="synonym">Taxus wallichiana var. chinensis</name>
    <dbReference type="NCBI Taxonomy" id="29808"/>
    <lineage>
        <taxon>Eukaryota</taxon>
        <taxon>Viridiplantae</taxon>
        <taxon>Streptophyta</taxon>
        <taxon>Embryophyta</taxon>
        <taxon>Tracheophyta</taxon>
        <taxon>Spermatophyta</taxon>
        <taxon>Pinopsida</taxon>
        <taxon>Pinidae</taxon>
        <taxon>Conifers II</taxon>
        <taxon>Cupressales</taxon>
        <taxon>Taxaceae</taxon>
        <taxon>Taxus</taxon>
    </lineage>
</organism>